<name>A0AAJ0LD61_LATCU</name>
<dbReference type="Proteomes" id="UP000050828">
    <property type="component" value="Unassembled WGS sequence"/>
</dbReference>
<dbReference type="SUPFAM" id="SSF52540">
    <property type="entry name" value="P-loop containing nucleoside triphosphate hydrolases"/>
    <property type="match status" value="1"/>
</dbReference>
<evidence type="ECO:0000313" key="1">
    <source>
        <dbReference type="EMBL" id="KRK86933.1"/>
    </source>
</evidence>
<sequence length="63" mass="7252">MAQLNEEQRVSILLVTHDPFSASYCQRILFIKDGQIGQELVHGDKSREAFYQEILDTLGTFNH</sequence>
<dbReference type="EMBL" id="AZDL01000114">
    <property type="protein sequence ID" value="KRK86933.1"/>
    <property type="molecule type" value="Genomic_DNA"/>
</dbReference>
<organism evidence="1 2">
    <name type="scientific">Latilactobacillus curvatus JCM 1096 = DSM 20019</name>
    <dbReference type="NCBI Taxonomy" id="1293592"/>
    <lineage>
        <taxon>Bacteria</taxon>
        <taxon>Bacillati</taxon>
        <taxon>Bacillota</taxon>
        <taxon>Bacilli</taxon>
        <taxon>Lactobacillales</taxon>
        <taxon>Lactobacillaceae</taxon>
        <taxon>Latilactobacillus</taxon>
    </lineage>
</organism>
<dbReference type="AlphaFoldDB" id="A0AAJ0LD61"/>
<evidence type="ECO:0000313" key="2">
    <source>
        <dbReference type="Proteomes" id="UP000050828"/>
    </source>
</evidence>
<comment type="caution">
    <text evidence="1">The sequence shown here is derived from an EMBL/GenBank/DDBJ whole genome shotgun (WGS) entry which is preliminary data.</text>
</comment>
<evidence type="ECO:0008006" key="3">
    <source>
        <dbReference type="Google" id="ProtNLM"/>
    </source>
</evidence>
<gene>
    <name evidence="1" type="ORF">FC08_GL000189</name>
</gene>
<reference evidence="1 2" key="1">
    <citation type="journal article" date="2015" name="Genome Announc.">
        <title>Expanding the biotechnology potential of lactobacilli through comparative genomics of 213 strains and associated genera.</title>
        <authorList>
            <person name="Sun Z."/>
            <person name="Harris H.M."/>
            <person name="McCann A."/>
            <person name="Guo C."/>
            <person name="Argimon S."/>
            <person name="Zhang W."/>
            <person name="Yang X."/>
            <person name="Jeffery I.B."/>
            <person name="Cooney J.C."/>
            <person name="Kagawa T.F."/>
            <person name="Liu W."/>
            <person name="Song Y."/>
            <person name="Salvetti E."/>
            <person name="Wrobel A."/>
            <person name="Rasinkangas P."/>
            <person name="Parkhill J."/>
            <person name="Rea M.C."/>
            <person name="O'Sullivan O."/>
            <person name="Ritari J."/>
            <person name="Douillard F.P."/>
            <person name="Paul Ross R."/>
            <person name="Yang R."/>
            <person name="Briner A.E."/>
            <person name="Felis G.E."/>
            <person name="de Vos W.M."/>
            <person name="Barrangou R."/>
            <person name="Klaenhammer T.R."/>
            <person name="Caufield P.W."/>
            <person name="Cui Y."/>
            <person name="Zhang H."/>
            <person name="O'Toole P.W."/>
        </authorList>
    </citation>
    <scope>NUCLEOTIDE SEQUENCE [LARGE SCALE GENOMIC DNA]</scope>
    <source>
        <strain evidence="1 2">DSM 20019</strain>
    </source>
</reference>
<protein>
    <recommendedName>
        <fullName evidence="3">ABC transporter domain-containing protein</fullName>
    </recommendedName>
</protein>
<accession>A0AAJ0LD61</accession>
<dbReference type="InterPro" id="IPR027417">
    <property type="entry name" value="P-loop_NTPase"/>
</dbReference>
<proteinExistence type="predicted"/>